<comment type="caution">
    <text evidence="4">The sequence shown here is derived from an EMBL/GenBank/DDBJ whole genome shotgun (WGS) entry which is preliminary data.</text>
</comment>
<evidence type="ECO:0000256" key="3">
    <source>
        <dbReference type="ARBA" id="ARBA00023002"/>
    </source>
</evidence>
<dbReference type="EMBL" id="LVVM01004950">
    <property type="protein sequence ID" value="OJA11740.1"/>
    <property type="molecule type" value="Genomic_DNA"/>
</dbReference>
<gene>
    <name evidence="4" type="ORF">AZE42_02934</name>
</gene>
<keyword evidence="2" id="KW-0521">NADP</keyword>
<accession>A0A1J8QJ25</accession>
<dbReference type="GO" id="GO:0016491">
    <property type="term" value="F:oxidoreductase activity"/>
    <property type="evidence" value="ECO:0007669"/>
    <property type="project" value="UniProtKB-KW"/>
</dbReference>
<sequence>MPSITDSKCVLVIGSTGGIGRALALAILDLPSKPTVIVCGRRKERLDELIASHGVSGRLKSVTLDVLAERNALQTSIQEIVNAYPDLDAVLFSSGIQRAFDFTKPETVDLDGRSLTLLPMTHSPCWFRPALECELATNYTSIVKMITFFLPHLIKLGEQGRPTFLYTVSSGLSIVPAAGIADYCATKAAIHSLSISLAVQLKEKNVHVVEIIPPLVESELHDFEGTTQRLSNFWIPLEEYTKVTVEGLVRGDPYVPAGRVVDEHMKFEEGKLELAEKMYAQFKAMTQT</sequence>
<dbReference type="InterPro" id="IPR020904">
    <property type="entry name" value="Sc_DH/Rdtase_CS"/>
</dbReference>
<dbReference type="Pfam" id="PF00106">
    <property type="entry name" value="adh_short"/>
    <property type="match status" value="1"/>
</dbReference>
<organism evidence="4 5">
    <name type="scientific">Rhizopogon vesiculosus</name>
    <dbReference type="NCBI Taxonomy" id="180088"/>
    <lineage>
        <taxon>Eukaryota</taxon>
        <taxon>Fungi</taxon>
        <taxon>Dikarya</taxon>
        <taxon>Basidiomycota</taxon>
        <taxon>Agaricomycotina</taxon>
        <taxon>Agaricomycetes</taxon>
        <taxon>Agaricomycetidae</taxon>
        <taxon>Boletales</taxon>
        <taxon>Suillineae</taxon>
        <taxon>Rhizopogonaceae</taxon>
        <taxon>Rhizopogon</taxon>
    </lineage>
</organism>
<reference evidence="4 5" key="1">
    <citation type="submission" date="2016-03" db="EMBL/GenBank/DDBJ databases">
        <title>Comparative genomics of the ectomycorrhizal sister species Rhizopogon vinicolor and Rhizopogon vesiculosus (Basidiomycota: Boletales) reveals a divergence of the mating type B locus.</title>
        <authorList>
            <person name="Mujic A.B."/>
            <person name="Kuo A."/>
            <person name="Tritt A."/>
            <person name="Lipzen A."/>
            <person name="Chen C."/>
            <person name="Johnson J."/>
            <person name="Sharma A."/>
            <person name="Barry K."/>
            <person name="Grigoriev I.V."/>
            <person name="Spatafora J.W."/>
        </authorList>
    </citation>
    <scope>NUCLEOTIDE SEQUENCE [LARGE SCALE GENOMIC DNA]</scope>
    <source>
        <strain evidence="4 5">AM-OR11-056</strain>
    </source>
</reference>
<keyword evidence="5" id="KW-1185">Reference proteome</keyword>
<dbReference type="SUPFAM" id="SSF51735">
    <property type="entry name" value="NAD(P)-binding Rossmann-fold domains"/>
    <property type="match status" value="1"/>
</dbReference>
<dbReference type="STRING" id="180088.A0A1J8QJ25"/>
<dbReference type="OrthoDB" id="37659at2759"/>
<comment type="similarity">
    <text evidence="1">Belongs to the short-chain dehydrogenases/reductases (SDR) family.</text>
</comment>
<proteinExistence type="inferred from homology"/>
<protein>
    <recommendedName>
        <fullName evidence="6">NAD(P)-binding protein</fullName>
    </recommendedName>
</protein>
<evidence type="ECO:0000313" key="4">
    <source>
        <dbReference type="EMBL" id="OJA11740.1"/>
    </source>
</evidence>
<dbReference type="AlphaFoldDB" id="A0A1J8QJ25"/>
<dbReference type="PANTHER" id="PTHR43669:SF11">
    <property type="entry name" value="SHORT-CHAIN DEHYDROGENASE_OXIDOREDUCTASE"/>
    <property type="match status" value="1"/>
</dbReference>
<dbReference type="Gene3D" id="3.40.50.720">
    <property type="entry name" value="NAD(P)-binding Rossmann-like Domain"/>
    <property type="match status" value="1"/>
</dbReference>
<dbReference type="Proteomes" id="UP000183567">
    <property type="component" value="Unassembled WGS sequence"/>
</dbReference>
<evidence type="ECO:0008006" key="6">
    <source>
        <dbReference type="Google" id="ProtNLM"/>
    </source>
</evidence>
<dbReference type="InterPro" id="IPR036291">
    <property type="entry name" value="NAD(P)-bd_dom_sf"/>
</dbReference>
<evidence type="ECO:0000256" key="1">
    <source>
        <dbReference type="ARBA" id="ARBA00006484"/>
    </source>
</evidence>
<dbReference type="PRINTS" id="PR00081">
    <property type="entry name" value="GDHRDH"/>
</dbReference>
<name>A0A1J8QJ25_9AGAM</name>
<dbReference type="InterPro" id="IPR002347">
    <property type="entry name" value="SDR_fam"/>
</dbReference>
<dbReference type="PANTHER" id="PTHR43669">
    <property type="entry name" value="5-KETO-D-GLUCONATE 5-REDUCTASE"/>
    <property type="match status" value="1"/>
</dbReference>
<keyword evidence="3" id="KW-0560">Oxidoreductase</keyword>
<dbReference type="PROSITE" id="PS00061">
    <property type="entry name" value="ADH_SHORT"/>
    <property type="match status" value="1"/>
</dbReference>
<evidence type="ECO:0000256" key="2">
    <source>
        <dbReference type="ARBA" id="ARBA00022857"/>
    </source>
</evidence>
<evidence type="ECO:0000313" key="5">
    <source>
        <dbReference type="Proteomes" id="UP000183567"/>
    </source>
</evidence>